<dbReference type="InterPro" id="IPR001965">
    <property type="entry name" value="Znf_PHD"/>
</dbReference>
<protein>
    <recommendedName>
        <fullName evidence="6">UBR-type domain-containing protein</fullName>
    </recommendedName>
</protein>
<evidence type="ECO:0000256" key="4">
    <source>
        <dbReference type="PROSITE-ProRule" id="PRU00508"/>
    </source>
</evidence>
<evidence type="ECO:0000256" key="5">
    <source>
        <dbReference type="SAM" id="MobiDB-lite"/>
    </source>
</evidence>
<dbReference type="OrthoDB" id="5795902at2759"/>
<dbReference type="SUPFAM" id="SSF57903">
    <property type="entry name" value="FYVE/PHD zinc finger"/>
    <property type="match status" value="1"/>
</dbReference>
<dbReference type="PROSITE" id="PS51157">
    <property type="entry name" value="ZF_UBR"/>
    <property type="match status" value="1"/>
</dbReference>
<evidence type="ECO:0000256" key="1">
    <source>
        <dbReference type="ARBA" id="ARBA00022723"/>
    </source>
</evidence>
<keyword evidence="3" id="KW-0862">Zinc</keyword>
<evidence type="ECO:0000313" key="7">
    <source>
        <dbReference type="EMBL" id="PFH48579.1"/>
    </source>
</evidence>
<accession>A0A2A9ND81</accession>
<dbReference type="SMART" id="SM00249">
    <property type="entry name" value="PHD"/>
    <property type="match status" value="1"/>
</dbReference>
<dbReference type="EMBL" id="KZ302057">
    <property type="protein sequence ID" value="PFH48579.1"/>
    <property type="molecule type" value="Genomic_DNA"/>
</dbReference>
<name>A0A2A9ND81_9AGAR</name>
<dbReference type="PANTHER" id="PTHR13513">
    <property type="entry name" value="E3 UBIQUITIN-PROTEIN LIGASE UBR7"/>
    <property type="match status" value="1"/>
</dbReference>
<dbReference type="GO" id="GO:0008270">
    <property type="term" value="F:zinc ion binding"/>
    <property type="evidence" value="ECO:0007669"/>
    <property type="project" value="UniProtKB-KW"/>
</dbReference>
<feature type="region of interest" description="Disordered" evidence="5">
    <location>
        <begin position="152"/>
        <end position="171"/>
    </location>
</feature>
<dbReference type="InterPro" id="IPR003126">
    <property type="entry name" value="Znf_UBR"/>
</dbReference>
<feature type="zinc finger region" description="UBR-type" evidence="4">
    <location>
        <begin position="27"/>
        <end position="93"/>
    </location>
</feature>
<dbReference type="InterPro" id="IPR011011">
    <property type="entry name" value="Znf_FYVE_PHD"/>
</dbReference>
<evidence type="ECO:0000313" key="8">
    <source>
        <dbReference type="Proteomes" id="UP000242287"/>
    </source>
</evidence>
<keyword evidence="2" id="KW-0863">Zinc-finger</keyword>
<sequence length="411" mass="45837">MATLEEYISSQDDLLREASLALPHEFSTCTFSLGYIRQAVYLCLTCPEARGLCAACSVACHTDHEQLELFPKRHFRCDCPTSALPHACTLHRNPENGNTQNIYGQNFRGVFCRCGRPYDAKTERETMIQCLMCEDWFHESCCNLRDRPSARAATPEPDTLADDASDVSSDLPPPLIRASDYESFICGSCASKNPLLRQWAATPGVMMVIRNSPDQPWQRLESYEQTENLDPDIAEETGLETGGKRPLPNDANLPCPKKARGLSESNVPPTSICLAPPENPIAQKIFADLSSAKSPSLGTGDLFLTDGFRNRWCRCESCLASLNAHPYLLEEEDTYEPPDDPDSGLSLEELGMRALNRIPRDRAIDGIHAFNTMRNELVDYLRPFAQEGKVVSESDIRSFFSSLIETRQKTA</sequence>
<organism evidence="7 8">
    <name type="scientific">Amanita thiersii Skay4041</name>
    <dbReference type="NCBI Taxonomy" id="703135"/>
    <lineage>
        <taxon>Eukaryota</taxon>
        <taxon>Fungi</taxon>
        <taxon>Dikarya</taxon>
        <taxon>Basidiomycota</taxon>
        <taxon>Agaricomycotina</taxon>
        <taxon>Agaricomycetes</taxon>
        <taxon>Agaricomycetidae</taxon>
        <taxon>Agaricales</taxon>
        <taxon>Pluteineae</taxon>
        <taxon>Amanitaceae</taxon>
        <taxon>Amanita</taxon>
    </lineage>
</organism>
<dbReference type="PROSITE" id="PS01359">
    <property type="entry name" value="ZF_PHD_1"/>
    <property type="match status" value="1"/>
</dbReference>
<keyword evidence="8" id="KW-1185">Reference proteome</keyword>
<reference evidence="7 8" key="1">
    <citation type="submission" date="2014-02" db="EMBL/GenBank/DDBJ databases">
        <title>Transposable element dynamics among asymbiotic and ectomycorrhizal Amanita fungi.</title>
        <authorList>
            <consortium name="DOE Joint Genome Institute"/>
            <person name="Hess J."/>
            <person name="Skrede I."/>
            <person name="Wolfe B."/>
            <person name="LaButti K."/>
            <person name="Ohm R.A."/>
            <person name="Grigoriev I.V."/>
            <person name="Pringle A."/>
        </authorList>
    </citation>
    <scope>NUCLEOTIDE SEQUENCE [LARGE SCALE GENOMIC DNA]</scope>
    <source>
        <strain evidence="7 8">SKay4041</strain>
    </source>
</reference>
<evidence type="ECO:0000256" key="3">
    <source>
        <dbReference type="ARBA" id="ARBA00022833"/>
    </source>
</evidence>
<dbReference type="SMART" id="SM00396">
    <property type="entry name" value="ZnF_UBR1"/>
    <property type="match status" value="1"/>
</dbReference>
<feature type="domain" description="UBR-type" evidence="6">
    <location>
        <begin position="27"/>
        <end position="93"/>
    </location>
</feature>
<dbReference type="PANTHER" id="PTHR13513:SF9">
    <property type="entry name" value="E3 UBIQUITIN-PROTEIN LIGASE UBR7-RELATED"/>
    <property type="match status" value="1"/>
</dbReference>
<evidence type="ECO:0000259" key="6">
    <source>
        <dbReference type="PROSITE" id="PS51157"/>
    </source>
</evidence>
<dbReference type="InterPro" id="IPR013083">
    <property type="entry name" value="Znf_RING/FYVE/PHD"/>
</dbReference>
<dbReference type="InterPro" id="IPR019786">
    <property type="entry name" value="Zinc_finger_PHD-type_CS"/>
</dbReference>
<dbReference type="InterPro" id="IPR040204">
    <property type="entry name" value="UBR7"/>
</dbReference>
<dbReference type="CDD" id="cd19677">
    <property type="entry name" value="UBR-box_UBR7"/>
    <property type="match status" value="1"/>
</dbReference>
<dbReference type="STRING" id="703135.A0A2A9ND81"/>
<dbReference type="Gene3D" id="3.30.40.10">
    <property type="entry name" value="Zinc/RING finger domain, C3HC4 (zinc finger)"/>
    <property type="match status" value="1"/>
</dbReference>
<dbReference type="AlphaFoldDB" id="A0A2A9ND81"/>
<proteinExistence type="predicted"/>
<keyword evidence="1" id="KW-0479">Metal-binding</keyword>
<gene>
    <name evidence="7" type="ORF">AMATHDRAFT_65046</name>
</gene>
<evidence type="ECO:0000256" key="2">
    <source>
        <dbReference type="ARBA" id="ARBA00022771"/>
    </source>
</evidence>
<dbReference type="GO" id="GO:0005737">
    <property type="term" value="C:cytoplasm"/>
    <property type="evidence" value="ECO:0007669"/>
    <property type="project" value="TreeGrafter"/>
</dbReference>
<dbReference type="InterPro" id="IPR047506">
    <property type="entry name" value="UBR7-like_UBR-box"/>
</dbReference>
<dbReference type="GO" id="GO:0061630">
    <property type="term" value="F:ubiquitin protein ligase activity"/>
    <property type="evidence" value="ECO:0007669"/>
    <property type="project" value="InterPro"/>
</dbReference>
<dbReference type="Proteomes" id="UP000242287">
    <property type="component" value="Unassembled WGS sequence"/>
</dbReference>